<accession>A0A9P0LCX5</accession>
<name>A0A9P0LCX5_ACAOB</name>
<evidence type="ECO:0000313" key="2">
    <source>
        <dbReference type="EMBL" id="CAH1989905.1"/>
    </source>
</evidence>
<comment type="caution">
    <text evidence="2">The sequence shown here is derived from an EMBL/GenBank/DDBJ whole genome shotgun (WGS) entry which is preliminary data.</text>
</comment>
<dbReference type="Proteomes" id="UP001152888">
    <property type="component" value="Unassembled WGS sequence"/>
</dbReference>
<feature type="transmembrane region" description="Helical" evidence="1">
    <location>
        <begin position="12"/>
        <end position="32"/>
    </location>
</feature>
<dbReference type="AlphaFoldDB" id="A0A9P0LCX5"/>
<evidence type="ECO:0000313" key="3">
    <source>
        <dbReference type="Proteomes" id="UP001152888"/>
    </source>
</evidence>
<gene>
    <name evidence="2" type="ORF">ACAOBT_LOCUS19352</name>
</gene>
<protein>
    <submittedName>
        <fullName evidence="2">Uncharacterized protein</fullName>
    </submittedName>
</protein>
<proteinExistence type="predicted"/>
<evidence type="ECO:0000256" key="1">
    <source>
        <dbReference type="SAM" id="Phobius"/>
    </source>
</evidence>
<dbReference type="EMBL" id="CAKOFQ010007075">
    <property type="protein sequence ID" value="CAH1989905.1"/>
    <property type="molecule type" value="Genomic_DNA"/>
</dbReference>
<keyword evidence="1" id="KW-1133">Transmembrane helix</keyword>
<keyword evidence="1" id="KW-0812">Transmembrane</keyword>
<reference evidence="2" key="1">
    <citation type="submission" date="2022-03" db="EMBL/GenBank/DDBJ databases">
        <authorList>
            <person name="Sayadi A."/>
        </authorList>
    </citation>
    <scope>NUCLEOTIDE SEQUENCE</scope>
</reference>
<keyword evidence="3" id="KW-1185">Reference proteome</keyword>
<organism evidence="2 3">
    <name type="scientific">Acanthoscelides obtectus</name>
    <name type="common">Bean weevil</name>
    <name type="synonym">Bruchus obtectus</name>
    <dbReference type="NCBI Taxonomy" id="200917"/>
    <lineage>
        <taxon>Eukaryota</taxon>
        <taxon>Metazoa</taxon>
        <taxon>Ecdysozoa</taxon>
        <taxon>Arthropoda</taxon>
        <taxon>Hexapoda</taxon>
        <taxon>Insecta</taxon>
        <taxon>Pterygota</taxon>
        <taxon>Neoptera</taxon>
        <taxon>Endopterygota</taxon>
        <taxon>Coleoptera</taxon>
        <taxon>Polyphaga</taxon>
        <taxon>Cucujiformia</taxon>
        <taxon>Chrysomeloidea</taxon>
        <taxon>Chrysomelidae</taxon>
        <taxon>Bruchinae</taxon>
        <taxon>Bruchini</taxon>
        <taxon>Acanthoscelides</taxon>
    </lineage>
</organism>
<sequence length="84" mass="9291">MYEGIFHYSPIPLLVEACCIYALVVVCLSLTVGTHIFQLNQVGATFSTFRVQFLAQCLLGLPDPLDRLLECLITESRSEAGKGR</sequence>
<keyword evidence="1" id="KW-0472">Membrane</keyword>